<keyword evidence="4 10" id="KW-1003">Cell membrane</keyword>
<evidence type="ECO:0000256" key="2">
    <source>
        <dbReference type="ARBA" id="ARBA00007379"/>
    </source>
</evidence>
<keyword evidence="9 10" id="KW-0131">Cell cycle</keyword>
<dbReference type="EMBL" id="PFWU01000005">
    <property type="protein sequence ID" value="PJA46265.1"/>
    <property type="molecule type" value="Genomic_DNA"/>
</dbReference>
<dbReference type="AlphaFoldDB" id="A0A2M7XEI8"/>
<sequence length="304" mass="34692">MFVSSYRVTKFAAQNFWRNFWLSLITISMLLLTLLTVNTLLVMNVITERAIDLVEDRIEVSVYFQDYTEDTTITSAVAYLRSLAQVRDVQTISADEAYEQFLERHEGDEDILASLEELGENPFGPTLVIKAYSAEDFEIIIDALDNPQFADEIREKDFSNYEEVIDRIRETTDRVRGFGIALSAIFLFFAILIVFNTVRIGIFIHREEIGIMRLVGASNWFIKAPFLLEMIFLSLMSVGLAVGIMYPVLAIIEPRFNLYFGGQSVGLIQYFSENGLLIFGGQFLILVLITLFSTSLAMRKFLKV</sequence>
<evidence type="ECO:0000256" key="1">
    <source>
        <dbReference type="ARBA" id="ARBA00004651"/>
    </source>
</evidence>
<evidence type="ECO:0000256" key="6">
    <source>
        <dbReference type="ARBA" id="ARBA00022692"/>
    </source>
</evidence>
<evidence type="ECO:0000256" key="5">
    <source>
        <dbReference type="ARBA" id="ARBA00022618"/>
    </source>
</evidence>
<keyword evidence="7 11" id="KW-1133">Transmembrane helix</keyword>
<organism evidence="14 15">
    <name type="scientific">Candidatus Uhrbacteria bacterium CG_4_9_14_3_um_filter_50_9</name>
    <dbReference type="NCBI Taxonomy" id="1975035"/>
    <lineage>
        <taxon>Bacteria</taxon>
        <taxon>Candidatus Uhriibacteriota</taxon>
    </lineage>
</organism>
<dbReference type="PIRSF" id="PIRSF003097">
    <property type="entry name" value="FtsX"/>
    <property type="match status" value="1"/>
</dbReference>
<protein>
    <recommendedName>
        <fullName evidence="3 10">Cell division protein FtsX</fullName>
    </recommendedName>
</protein>
<feature type="domain" description="ABC3 transporter permease C-terminal" evidence="12">
    <location>
        <begin position="181"/>
        <end position="300"/>
    </location>
</feature>
<evidence type="ECO:0000256" key="7">
    <source>
        <dbReference type="ARBA" id="ARBA00022989"/>
    </source>
</evidence>
<dbReference type="Pfam" id="PF18075">
    <property type="entry name" value="FtsX_ECD"/>
    <property type="match status" value="1"/>
</dbReference>
<keyword evidence="8 10" id="KW-0472">Membrane</keyword>
<evidence type="ECO:0000259" key="13">
    <source>
        <dbReference type="Pfam" id="PF18075"/>
    </source>
</evidence>
<accession>A0A2M7XEI8</accession>
<name>A0A2M7XEI8_9BACT</name>
<dbReference type="GO" id="GO:0005886">
    <property type="term" value="C:plasma membrane"/>
    <property type="evidence" value="ECO:0007669"/>
    <property type="project" value="UniProtKB-SubCell"/>
</dbReference>
<dbReference type="Proteomes" id="UP000229385">
    <property type="component" value="Unassembled WGS sequence"/>
</dbReference>
<gene>
    <name evidence="14" type="ORF">CO174_00450</name>
</gene>
<evidence type="ECO:0000256" key="9">
    <source>
        <dbReference type="ARBA" id="ARBA00023306"/>
    </source>
</evidence>
<feature type="domain" description="FtsX extracellular" evidence="13">
    <location>
        <begin position="58"/>
        <end position="146"/>
    </location>
</feature>
<dbReference type="InterPro" id="IPR004513">
    <property type="entry name" value="FtsX"/>
</dbReference>
<dbReference type="InterPro" id="IPR040690">
    <property type="entry name" value="FtsX_ECD"/>
</dbReference>
<dbReference type="InterPro" id="IPR003838">
    <property type="entry name" value="ABC3_permease_C"/>
</dbReference>
<comment type="subcellular location">
    <subcellularLocation>
        <location evidence="1">Cell membrane</location>
        <topology evidence="1">Multi-pass membrane protein</topology>
    </subcellularLocation>
</comment>
<proteinExistence type="inferred from homology"/>
<evidence type="ECO:0000256" key="8">
    <source>
        <dbReference type="ARBA" id="ARBA00023136"/>
    </source>
</evidence>
<evidence type="ECO:0000256" key="11">
    <source>
        <dbReference type="SAM" id="Phobius"/>
    </source>
</evidence>
<keyword evidence="6 11" id="KW-0812">Transmembrane</keyword>
<evidence type="ECO:0000313" key="15">
    <source>
        <dbReference type="Proteomes" id="UP000229385"/>
    </source>
</evidence>
<feature type="transmembrane region" description="Helical" evidence="11">
    <location>
        <begin position="20"/>
        <end position="41"/>
    </location>
</feature>
<feature type="transmembrane region" description="Helical" evidence="11">
    <location>
        <begin position="177"/>
        <end position="204"/>
    </location>
</feature>
<evidence type="ECO:0000256" key="3">
    <source>
        <dbReference type="ARBA" id="ARBA00021907"/>
    </source>
</evidence>
<feature type="transmembrane region" description="Helical" evidence="11">
    <location>
        <begin position="278"/>
        <end position="298"/>
    </location>
</feature>
<comment type="caution">
    <text evidence="14">The sequence shown here is derived from an EMBL/GenBank/DDBJ whole genome shotgun (WGS) entry which is preliminary data.</text>
</comment>
<reference evidence="15" key="1">
    <citation type="submission" date="2017-09" db="EMBL/GenBank/DDBJ databases">
        <title>Depth-based differentiation of microbial function through sediment-hosted aquifers and enrichment of novel symbionts in the deep terrestrial subsurface.</title>
        <authorList>
            <person name="Probst A.J."/>
            <person name="Ladd B."/>
            <person name="Jarett J.K."/>
            <person name="Geller-Mcgrath D.E."/>
            <person name="Sieber C.M.K."/>
            <person name="Emerson J.B."/>
            <person name="Anantharaman K."/>
            <person name="Thomas B.C."/>
            <person name="Malmstrom R."/>
            <person name="Stieglmeier M."/>
            <person name="Klingl A."/>
            <person name="Woyke T."/>
            <person name="Ryan C.M."/>
            <person name="Banfield J.F."/>
        </authorList>
    </citation>
    <scope>NUCLEOTIDE SEQUENCE [LARGE SCALE GENOMIC DNA]</scope>
</reference>
<evidence type="ECO:0000256" key="10">
    <source>
        <dbReference type="PIRNR" id="PIRNR003097"/>
    </source>
</evidence>
<evidence type="ECO:0000256" key="4">
    <source>
        <dbReference type="ARBA" id="ARBA00022475"/>
    </source>
</evidence>
<dbReference type="GO" id="GO:0051301">
    <property type="term" value="P:cell division"/>
    <property type="evidence" value="ECO:0007669"/>
    <property type="project" value="UniProtKB-KW"/>
</dbReference>
<comment type="similarity">
    <text evidence="2 10">Belongs to the ABC-4 integral membrane protein family. FtsX subfamily.</text>
</comment>
<dbReference type="PANTHER" id="PTHR47755:SF1">
    <property type="entry name" value="CELL DIVISION PROTEIN FTSX"/>
    <property type="match status" value="1"/>
</dbReference>
<dbReference type="PANTHER" id="PTHR47755">
    <property type="entry name" value="CELL DIVISION PROTEIN FTSX"/>
    <property type="match status" value="1"/>
</dbReference>
<feature type="transmembrane region" description="Helical" evidence="11">
    <location>
        <begin position="224"/>
        <end position="249"/>
    </location>
</feature>
<dbReference type="Pfam" id="PF02687">
    <property type="entry name" value="FtsX"/>
    <property type="match status" value="1"/>
</dbReference>
<evidence type="ECO:0000313" key="14">
    <source>
        <dbReference type="EMBL" id="PJA46265.1"/>
    </source>
</evidence>
<evidence type="ECO:0000259" key="12">
    <source>
        <dbReference type="Pfam" id="PF02687"/>
    </source>
</evidence>
<keyword evidence="5 10" id="KW-0132">Cell division</keyword>
<dbReference type="Gene3D" id="3.30.70.3040">
    <property type="match status" value="1"/>
</dbReference>